<dbReference type="KEGG" id="caby:Cabys_2474"/>
<accession>A0A1J1C996</accession>
<dbReference type="EC" id="3.1.3.71" evidence="3 8"/>
<name>A0A1J1C996_CALAY</name>
<dbReference type="SUPFAM" id="SSF142823">
    <property type="entry name" value="ComB-like"/>
    <property type="match status" value="1"/>
</dbReference>
<evidence type="ECO:0000256" key="2">
    <source>
        <dbReference type="ARBA" id="ARBA00009997"/>
    </source>
</evidence>
<evidence type="ECO:0000256" key="7">
    <source>
        <dbReference type="ARBA" id="ARBA00033711"/>
    </source>
</evidence>
<comment type="cofactor">
    <cofactor evidence="1 8">
        <name>Mg(2+)</name>
        <dbReference type="ChEBI" id="CHEBI:18420"/>
    </cofactor>
</comment>
<dbReference type="InterPro" id="IPR036702">
    <property type="entry name" value="ComB-like_sf"/>
</dbReference>
<keyword evidence="6 8" id="KW-0460">Magnesium</keyword>
<dbReference type="InterPro" id="IPR005238">
    <property type="entry name" value="ComB-like"/>
</dbReference>
<evidence type="ECO:0000256" key="5">
    <source>
        <dbReference type="ARBA" id="ARBA00022801"/>
    </source>
</evidence>
<evidence type="ECO:0000256" key="8">
    <source>
        <dbReference type="HAMAP-Rule" id="MF_00490"/>
    </source>
</evidence>
<dbReference type="EMBL" id="CP018099">
    <property type="protein sequence ID" value="APF19223.1"/>
    <property type="molecule type" value="Genomic_DNA"/>
</dbReference>
<keyword evidence="5 8" id="KW-0378">Hydrolase</keyword>
<dbReference type="GO" id="GO:0050532">
    <property type="term" value="F:2-phosphosulfolactate phosphatase activity"/>
    <property type="evidence" value="ECO:0007669"/>
    <property type="project" value="UniProtKB-UniRule"/>
</dbReference>
<evidence type="ECO:0000313" key="10">
    <source>
        <dbReference type="Proteomes" id="UP000183868"/>
    </source>
</evidence>
<dbReference type="Pfam" id="PF04029">
    <property type="entry name" value="2-ph_phosp"/>
    <property type="match status" value="1"/>
</dbReference>
<dbReference type="GO" id="GO:0050545">
    <property type="term" value="F:sulfopyruvate decarboxylase activity"/>
    <property type="evidence" value="ECO:0007669"/>
    <property type="project" value="TreeGrafter"/>
</dbReference>
<dbReference type="FunFam" id="3.90.1560.10:FF:000001">
    <property type="entry name" value="Probable 2-phosphosulfolactate phosphatase"/>
    <property type="match status" value="1"/>
</dbReference>
<protein>
    <recommendedName>
        <fullName evidence="4 8">Probable 2-phosphosulfolactate phosphatase</fullName>
        <ecNumber evidence="3 8">3.1.3.71</ecNumber>
    </recommendedName>
</protein>
<evidence type="ECO:0000256" key="1">
    <source>
        <dbReference type="ARBA" id="ARBA00001946"/>
    </source>
</evidence>
<dbReference type="Gene3D" id="3.90.1560.10">
    <property type="entry name" value="ComB-like"/>
    <property type="match status" value="1"/>
</dbReference>
<dbReference type="PANTHER" id="PTHR37311">
    <property type="entry name" value="2-PHOSPHOSULFOLACTATE PHOSPHATASE-RELATED"/>
    <property type="match status" value="1"/>
</dbReference>
<dbReference type="OrthoDB" id="9780496at2"/>
<dbReference type="AlphaFoldDB" id="A0A1J1C996"/>
<proteinExistence type="inferred from homology"/>
<evidence type="ECO:0000313" key="9">
    <source>
        <dbReference type="EMBL" id="APF19223.1"/>
    </source>
</evidence>
<sequence length="241" mass="26311">MPMPVVDVLFTATDLVQANGAVVVIIDVLRASSTIVTALQNGCQAVIPVGSISEAQKEAARRENVLLAGERNAIKPEHFHLGNSPLEFTPEAVQGKKVVLTTTNGTRALKSVENACTVIIGSFLNARAVARFLEREERDVLLYCAGSDGRFALEDTLCAAEILRQLKPFSLADGARWTLQGAKSYLDFSAPDKEFQIFKAVSRSRHALRLINLGFEEDVAYCARLNQMDIVPLLKDGKLIK</sequence>
<organism evidence="9 10">
    <name type="scientific">Caldithrix abyssi DSM 13497</name>
    <dbReference type="NCBI Taxonomy" id="880073"/>
    <lineage>
        <taxon>Bacteria</taxon>
        <taxon>Pseudomonadati</taxon>
        <taxon>Calditrichota</taxon>
        <taxon>Calditrichia</taxon>
        <taxon>Calditrichales</taxon>
        <taxon>Calditrichaceae</taxon>
        <taxon>Caldithrix</taxon>
    </lineage>
</organism>
<dbReference type="Proteomes" id="UP000183868">
    <property type="component" value="Chromosome"/>
</dbReference>
<comment type="similarity">
    <text evidence="2 8">Belongs to the ComB family.</text>
</comment>
<gene>
    <name evidence="8 9" type="primary">comB</name>
    <name evidence="9" type="ORF">Cabys_2474</name>
</gene>
<evidence type="ECO:0000256" key="6">
    <source>
        <dbReference type="ARBA" id="ARBA00022842"/>
    </source>
</evidence>
<evidence type="ECO:0000256" key="3">
    <source>
        <dbReference type="ARBA" id="ARBA00012953"/>
    </source>
</evidence>
<dbReference type="HAMAP" id="MF_00490">
    <property type="entry name" value="ComB"/>
    <property type="match status" value="1"/>
</dbReference>
<comment type="catalytic activity">
    <reaction evidence="7 8">
        <text>(2R)-O-phospho-3-sulfolactate + H2O = (2R)-3-sulfolactate + phosphate</text>
        <dbReference type="Rhea" id="RHEA:23416"/>
        <dbReference type="ChEBI" id="CHEBI:15377"/>
        <dbReference type="ChEBI" id="CHEBI:15597"/>
        <dbReference type="ChEBI" id="CHEBI:43474"/>
        <dbReference type="ChEBI" id="CHEBI:58738"/>
        <dbReference type="EC" id="3.1.3.71"/>
    </reaction>
</comment>
<dbReference type="GO" id="GO:0000287">
    <property type="term" value="F:magnesium ion binding"/>
    <property type="evidence" value="ECO:0007669"/>
    <property type="project" value="UniProtKB-UniRule"/>
</dbReference>
<dbReference type="PANTHER" id="PTHR37311:SF1">
    <property type="entry name" value="2-PHOSPHOSULFOLACTATE PHOSPHATASE-RELATED"/>
    <property type="match status" value="1"/>
</dbReference>
<evidence type="ECO:0000256" key="4">
    <source>
        <dbReference type="ARBA" id="ARBA00021948"/>
    </source>
</evidence>
<reference evidence="9 10" key="1">
    <citation type="submission" date="2016-11" db="EMBL/GenBank/DDBJ databases">
        <title>Genomic analysis of Caldithrix abyssi and proposal of a novel bacterial phylum Caldithrichaeota.</title>
        <authorList>
            <person name="Kublanov I."/>
            <person name="Sigalova O."/>
            <person name="Gavrilov S."/>
            <person name="Lebedinsky A."/>
            <person name="Ivanova N."/>
            <person name="Daum C."/>
            <person name="Reddy T."/>
            <person name="Klenk H.P."/>
            <person name="Goker M."/>
            <person name="Reva O."/>
            <person name="Miroshnichenko M."/>
            <person name="Kyprides N."/>
            <person name="Woyke T."/>
            <person name="Gelfand M."/>
        </authorList>
    </citation>
    <scope>NUCLEOTIDE SEQUENCE [LARGE SCALE GENOMIC DNA]</scope>
    <source>
        <strain evidence="9 10">LF13</strain>
    </source>
</reference>